<dbReference type="PRINTS" id="PR00344">
    <property type="entry name" value="BCTRLSENSOR"/>
</dbReference>
<feature type="domain" description="Histidine kinase" evidence="5">
    <location>
        <begin position="178"/>
        <end position="390"/>
    </location>
</feature>
<dbReference type="SMART" id="SM00448">
    <property type="entry name" value="REC"/>
    <property type="match status" value="1"/>
</dbReference>
<dbReference type="PANTHER" id="PTHR43547:SF2">
    <property type="entry name" value="HYBRID SIGNAL TRANSDUCTION HISTIDINE KINASE C"/>
    <property type="match status" value="1"/>
</dbReference>
<gene>
    <name evidence="7" type="primary">kinE</name>
    <name evidence="7" type="ORF">BWX89_01565</name>
</gene>
<comment type="catalytic activity">
    <reaction evidence="1">
        <text>ATP + protein L-histidine = ADP + protein N-phospho-L-histidine.</text>
        <dbReference type="EC" id="2.7.13.3"/>
    </reaction>
</comment>
<evidence type="ECO:0000256" key="1">
    <source>
        <dbReference type="ARBA" id="ARBA00000085"/>
    </source>
</evidence>
<dbReference type="GO" id="GO:0000155">
    <property type="term" value="F:phosphorelay sensor kinase activity"/>
    <property type="evidence" value="ECO:0007669"/>
    <property type="project" value="InterPro"/>
</dbReference>
<dbReference type="SMART" id="SM00387">
    <property type="entry name" value="HATPase_c"/>
    <property type="match status" value="1"/>
</dbReference>
<proteinExistence type="predicted"/>
<keyword evidence="7" id="KW-0808">Transferase</keyword>
<dbReference type="Gene3D" id="3.30.565.10">
    <property type="entry name" value="Histidine kinase-like ATPase, C-terminal domain"/>
    <property type="match status" value="1"/>
</dbReference>
<protein>
    <recommendedName>
        <fullName evidence="2">histidine kinase</fullName>
        <ecNumber evidence="2">2.7.13.3</ecNumber>
    </recommendedName>
</protein>
<dbReference type="EC" id="2.7.13.3" evidence="2"/>
<feature type="domain" description="Response regulatory" evidence="6">
    <location>
        <begin position="23"/>
        <end position="136"/>
    </location>
</feature>
<feature type="modified residue" description="4-aspartylphosphate" evidence="4">
    <location>
        <position position="71"/>
    </location>
</feature>
<dbReference type="InterPro" id="IPR011006">
    <property type="entry name" value="CheY-like_superfamily"/>
</dbReference>
<dbReference type="PROSITE" id="PS50109">
    <property type="entry name" value="HIS_KIN"/>
    <property type="match status" value="1"/>
</dbReference>
<reference evidence="7" key="1">
    <citation type="submission" date="2017-02" db="EMBL/GenBank/DDBJ databases">
        <title>Delving into the versatile metabolic prowess of the omnipresent phylum Bacteroidetes.</title>
        <authorList>
            <person name="Nobu M.K."/>
            <person name="Mei R."/>
            <person name="Narihiro T."/>
            <person name="Kuroda K."/>
            <person name="Liu W.-T."/>
        </authorList>
    </citation>
    <scope>NUCLEOTIDE SEQUENCE</scope>
    <source>
        <strain evidence="7">ADurb.Bin131</strain>
    </source>
</reference>
<dbReference type="Pfam" id="PF00072">
    <property type="entry name" value="Response_reg"/>
    <property type="match status" value="1"/>
</dbReference>
<name>A0A1V6C4P5_UNCT6</name>
<evidence type="ECO:0000256" key="4">
    <source>
        <dbReference type="PROSITE-ProRule" id="PRU00169"/>
    </source>
</evidence>
<organism evidence="7">
    <name type="scientific">candidate division TA06 bacterium ADurb.Bin131</name>
    <dbReference type="NCBI Taxonomy" id="1852827"/>
    <lineage>
        <taxon>Bacteria</taxon>
        <taxon>Bacteria division TA06</taxon>
    </lineage>
</organism>
<dbReference type="Gene3D" id="3.40.50.2300">
    <property type="match status" value="1"/>
</dbReference>
<dbReference type="InterPro" id="IPR036097">
    <property type="entry name" value="HisK_dim/P_sf"/>
</dbReference>
<dbReference type="CDD" id="cd00082">
    <property type="entry name" value="HisKA"/>
    <property type="match status" value="1"/>
</dbReference>
<comment type="caution">
    <text evidence="7">The sequence shown here is derived from an EMBL/GenBank/DDBJ whole genome shotgun (WGS) entry which is preliminary data.</text>
</comment>
<dbReference type="SUPFAM" id="SSF52172">
    <property type="entry name" value="CheY-like"/>
    <property type="match status" value="1"/>
</dbReference>
<dbReference type="SUPFAM" id="SSF55874">
    <property type="entry name" value="ATPase domain of HSP90 chaperone/DNA topoisomerase II/histidine kinase"/>
    <property type="match status" value="1"/>
</dbReference>
<dbReference type="InterPro" id="IPR001789">
    <property type="entry name" value="Sig_transdc_resp-reg_receiver"/>
</dbReference>
<evidence type="ECO:0000313" key="7">
    <source>
        <dbReference type="EMBL" id="OQB71898.1"/>
    </source>
</evidence>
<evidence type="ECO:0000259" key="6">
    <source>
        <dbReference type="PROSITE" id="PS50110"/>
    </source>
</evidence>
<evidence type="ECO:0000256" key="3">
    <source>
        <dbReference type="ARBA" id="ARBA00022553"/>
    </source>
</evidence>
<dbReference type="InterPro" id="IPR003661">
    <property type="entry name" value="HisK_dim/P_dom"/>
</dbReference>
<dbReference type="PANTHER" id="PTHR43547">
    <property type="entry name" value="TWO-COMPONENT HISTIDINE KINASE"/>
    <property type="match status" value="1"/>
</dbReference>
<dbReference type="Gene3D" id="1.10.287.130">
    <property type="match status" value="1"/>
</dbReference>
<dbReference type="SMART" id="SM00388">
    <property type="entry name" value="HisKA"/>
    <property type="match status" value="1"/>
</dbReference>
<dbReference type="SUPFAM" id="SSF47384">
    <property type="entry name" value="Homodimeric domain of signal transducing histidine kinase"/>
    <property type="match status" value="1"/>
</dbReference>
<dbReference type="InterPro" id="IPR003594">
    <property type="entry name" value="HATPase_dom"/>
</dbReference>
<keyword evidence="3 4" id="KW-0597">Phosphoprotein</keyword>
<evidence type="ECO:0000256" key="2">
    <source>
        <dbReference type="ARBA" id="ARBA00012438"/>
    </source>
</evidence>
<dbReference type="InterPro" id="IPR036890">
    <property type="entry name" value="HATPase_C_sf"/>
</dbReference>
<accession>A0A1V6C4P5</accession>
<dbReference type="EMBL" id="MWDQ01000147">
    <property type="protein sequence ID" value="OQB71898.1"/>
    <property type="molecule type" value="Genomic_DNA"/>
</dbReference>
<dbReference type="AlphaFoldDB" id="A0A1V6C4P5"/>
<dbReference type="InterPro" id="IPR005467">
    <property type="entry name" value="His_kinase_dom"/>
</dbReference>
<dbReference type="PROSITE" id="PS50110">
    <property type="entry name" value="RESPONSE_REGULATORY"/>
    <property type="match status" value="1"/>
</dbReference>
<evidence type="ECO:0000259" key="5">
    <source>
        <dbReference type="PROSITE" id="PS50109"/>
    </source>
</evidence>
<dbReference type="Pfam" id="PF00512">
    <property type="entry name" value="HisKA"/>
    <property type="match status" value="1"/>
</dbReference>
<dbReference type="Pfam" id="PF02518">
    <property type="entry name" value="HATPase_c"/>
    <property type="match status" value="1"/>
</dbReference>
<dbReference type="InterPro" id="IPR004358">
    <property type="entry name" value="Sig_transdc_His_kin-like_C"/>
</dbReference>
<sequence length="393" mass="44064">MEYTNLPEVSSAADTQQASKKPVILVIDDELGPRESLKILLSDIYSVLIATNGDEGINMLTKYPVETIILDLRMPGKSGIETLEEIRKINIDVPVVVLTGFGTLEAAQKAVHLDIFEFVNKPFDITEMKDIVKRSIEKYRIKTSTKNIINQLQDLNLTLEERIHQLEKFAMVGELSTELLHEINNPLTIILGYIQIIIAEINEKNQSPSLETQRYLQVVENEVKRCQSIAKSFLDISKKTFKYIKVDINLLIKNMIYFLKDNPIAMGIKFFCECDPELPLIMGSQEQLQQVFTNLFINAIEATKPGGSITVLTKKDKDRAIIKVIDTGSGMSPDVVSKIFKPFFTTKQDRSTGIGLIISKKIIEAHKGTISVESEEGKGTTFTISFPAYLSSA</sequence>
<keyword evidence="7" id="KW-0418">Kinase</keyword>
<dbReference type="Proteomes" id="UP000485562">
    <property type="component" value="Unassembled WGS sequence"/>
</dbReference>